<evidence type="ECO:0000313" key="2">
    <source>
        <dbReference type="Proteomes" id="UP001229486"/>
    </source>
</evidence>
<protein>
    <submittedName>
        <fullName evidence="1">Uncharacterized protein</fullName>
    </submittedName>
</protein>
<reference evidence="1" key="1">
    <citation type="submission" date="2023-07" db="EMBL/GenBank/DDBJ databases">
        <title>Sorghum-associated microbial communities from plants grown in Nebraska, USA.</title>
        <authorList>
            <person name="Schachtman D."/>
        </authorList>
    </citation>
    <scope>NUCLEOTIDE SEQUENCE</scope>
    <source>
        <strain evidence="1">DS1061</strain>
    </source>
</reference>
<proteinExistence type="predicted"/>
<accession>A0AB73IQT8</accession>
<dbReference type="Proteomes" id="UP001229486">
    <property type="component" value="Unassembled WGS sequence"/>
</dbReference>
<sequence length="231" mass="25183">MGIERCGLGRDRWARCIYWIYSAPIVGNKLSRRLSGIREGIREVGANPDDLESITIYDANQIAAWVCQHPAVAVWLNEEQNGLPLDGFQTSDGWGGRTDFGAIELVDDEASRYVIGDAVSGKAQTGDALSSHQARERIFEHIAEPKRCVRVIGSSGIGETRSVYELFRGRNTLERAIAGVSAIFCDCRSIGQERLHQIVAAMAGHGASALVVVDECPREPAAVLVDIVQYA</sequence>
<comment type="caution">
    <text evidence="1">The sequence shown here is derived from an EMBL/GenBank/DDBJ whole genome shotgun (WGS) entry which is preliminary data.</text>
</comment>
<dbReference type="RefSeq" id="WP_392396081.1">
    <property type="nucleotide sequence ID" value="NZ_JAURTK010000021.1"/>
</dbReference>
<name>A0AB73IQT8_9BURK</name>
<gene>
    <name evidence="1" type="ORF">J2793_006954</name>
</gene>
<organism evidence="1 2">
    <name type="scientific">Paraburkholderia caledonica</name>
    <dbReference type="NCBI Taxonomy" id="134536"/>
    <lineage>
        <taxon>Bacteria</taxon>
        <taxon>Pseudomonadati</taxon>
        <taxon>Pseudomonadota</taxon>
        <taxon>Betaproteobacteria</taxon>
        <taxon>Burkholderiales</taxon>
        <taxon>Burkholderiaceae</taxon>
        <taxon>Paraburkholderia</taxon>
    </lineage>
</organism>
<dbReference type="EMBL" id="JAURTK010000021">
    <property type="protein sequence ID" value="MDP9651479.1"/>
    <property type="molecule type" value="Genomic_DNA"/>
</dbReference>
<dbReference type="AlphaFoldDB" id="A0AB73IQT8"/>
<evidence type="ECO:0000313" key="1">
    <source>
        <dbReference type="EMBL" id="MDP9651479.1"/>
    </source>
</evidence>